<keyword evidence="1" id="KW-0677">Repeat</keyword>
<dbReference type="InterPro" id="IPR057565">
    <property type="entry name" value="WW_TCRG1_3rd"/>
</dbReference>
<feature type="compositionally biased region" description="Basic and acidic residues" evidence="3">
    <location>
        <begin position="710"/>
        <end position="734"/>
    </location>
</feature>
<dbReference type="InterPro" id="IPR001202">
    <property type="entry name" value="WW_dom"/>
</dbReference>
<proteinExistence type="predicted"/>
<dbReference type="Proteomes" id="UP001187531">
    <property type="component" value="Unassembled WGS sequence"/>
</dbReference>
<name>A0AA88IBB6_ARTSF</name>
<dbReference type="InterPro" id="IPR045148">
    <property type="entry name" value="TCRG1-like"/>
</dbReference>
<dbReference type="PROSITE" id="PS50020">
    <property type="entry name" value="WW_DOMAIN_2"/>
    <property type="match status" value="1"/>
</dbReference>
<dbReference type="AlphaFoldDB" id="A0AA88IBB6"/>
<dbReference type="SUPFAM" id="SSF56219">
    <property type="entry name" value="DNase I-like"/>
    <property type="match status" value="1"/>
</dbReference>
<evidence type="ECO:0000256" key="1">
    <source>
        <dbReference type="ARBA" id="ARBA00022737"/>
    </source>
</evidence>
<dbReference type="PANTHER" id="PTHR15377">
    <property type="entry name" value="TRANSCRIPTION ELONGATION REGULATOR 1"/>
    <property type="match status" value="1"/>
</dbReference>
<dbReference type="GO" id="GO:0003712">
    <property type="term" value="F:transcription coregulator activity"/>
    <property type="evidence" value="ECO:0007669"/>
    <property type="project" value="TreeGrafter"/>
</dbReference>
<dbReference type="SMART" id="SM00456">
    <property type="entry name" value="WW"/>
    <property type="match status" value="1"/>
</dbReference>
<dbReference type="InterPro" id="IPR036691">
    <property type="entry name" value="Endo/exonu/phosph_ase_sf"/>
</dbReference>
<accession>A0AA88IBB6</accession>
<dbReference type="CDD" id="cd09076">
    <property type="entry name" value="L1-EN"/>
    <property type="match status" value="1"/>
</dbReference>
<dbReference type="SUPFAM" id="SSF51045">
    <property type="entry name" value="WW domain"/>
    <property type="match status" value="1"/>
</dbReference>
<dbReference type="PANTHER" id="PTHR15377:SF3">
    <property type="entry name" value="WW DOMAIN-CONTAINING PROTEIN"/>
    <property type="match status" value="1"/>
</dbReference>
<dbReference type="Gene3D" id="3.60.10.10">
    <property type="entry name" value="Endonuclease/exonuclease/phosphatase"/>
    <property type="match status" value="1"/>
</dbReference>
<feature type="region of interest" description="Disordered" evidence="3">
    <location>
        <begin position="705"/>
        <end position="756"/>
    </location>
</feature>
<reference evidence="5" key="1">
    <citation type="submission" date="2023-07" db="EMBL/GenBank/DDBJ databases">
        <title>Chromosome-level genome assembly of Artemia franciscana.</title>
        <authorList>
            <person name="Jo E."/>
        </authorList>
    </citation>
    <scope>NUCLEOTIDE SEQUENCE</scope>
    <source>
        <tissue evidence="5">Whole body</tissue>
    </source>
</reference>
<evidence type="ECO:0000256" key="3">
    <source>
        <dbReference type="SAM" id="MobiDB-lite"/>
    </source>
</evidence>
<evidence type="ECO:0000259" key="4">
    <source>
        <dbReference type="PROSITE" id="PS50020"/>
    </source>
</evidence>
<gene>
    <name evidence="5" type="ORF">QYM36_005437</name>
</gene>
<comment type="caution">
    <text evidence="5">The sequence shown here is derived from an EMBL/GenBank/DDBJ whole genome shotgun (WGS) entry which is preliminary data.</text>
</comment>
<dbReference type="GO" id="GO:0070063">
    <property type="term" value="F:RNA polymerase binding"/>
    <property type="evidence" value="ECO:0007669"/>
    <property type="project" value="InterPro"/>
</dbReference>
<dbReference type="CDD" id="cd00201">
    <property type="entry name" value="WW"/>
    <property type="match status" value="1"/>
</dbReference>
<dbReference type="GO" id="GO:0005634">
    <property type="term" value="C:nucleus"/>
    <property type="evidence" value="ECO:0007669"/>
    <property type="project" value="TreeGrafter"/>
</dbReference>
<dbReference type="Pfam" id="PF23517">
    <property type="entry name" value="WW_TCERG1"/>
    <property type="match status" value="1"/>
</dbReference>
<evidence type="ECO:0000313" key="5">
    <source>
        <dbReference type="EMBL" id="KAK2718127.1"/>
    </source>
</evidence>
<protein>
    <recommendedName>
        <fullName evidence="4">WW domain-containing protein</fullName>
    </recommendedName>
</protein>
<dbReference type="Gene3D" id="2.20.70.10">
    <property type="match status" value="1"/>
</dbReference>
<feature type="compositionally biased region" description="Polar residues" evidence="3">
    <location>
        <begin position="737"/>
        <end position="752"/>
    </location>
</feature>
<dbReference type="InterPro" id="IPR036020">
    <property type="entry name" value="WW_dom_sf"/>
</dbReference>
<feature type="coiled-coil region" evidence="2">
    <location>
        <begin position="486"/>
        <end position="520"/>
    </location>
</feature>
<evidence type="ECO:0000313" key="6">
    <source>
        <dbReference type="Proteomes" id="UP001187531"/>
    </source>
</evidence>
<sequence>MVVAYKRVHTREVKLAEPSNLFALSDTRTNVGRPTESSLTDLPVIVRFDSLPVNDYANEPPPILRPVTFNARRGLPYFLVCNTRSLCYKTEDFEARFRIGYWNNRAVNQETQPGKLNSVMRTLDKFRIDIAGLSETRLTGFSTLNSETYHILYSGLETRKEAGFGMALSSRANKCLVDWEPINERILRARFATSQAKLTVIVVYAPTNDTVDQTKDDFYRVLSNVVAKAHRHDIVTLCGNFNAKVVSDASYAPAILGRHGLGEINDNGILLSNNIMINTRKLTKPNVAASGVLPEDRAIPSTASGVIDQPDTASRIVDNVTNDSAGKITDDLTTGCAATAISNITNPESDILPLFTPKTTLAIGIRAERTWLRKKRRIYFCNFTPTRNMQEDISQRNLTIVLDSLEKKFGDVCGRLEAGFAKFACSDSPPQWFLQYIEAQNKLRPTFENQMPHSSDLFNHDKAAESYKQQSFKFEPSEQQAKETLLQRVLTELEVTKCELMKLQIQSSKHSEKISKLKKKYCDLQQGLEEKETISMKFSPEMSLLKNDGAADRAVEVEDSFNEDLKPVQDHLSAMTKDKDSFLSIYYVFISWILLAIKYVPETVHMDLDLDFSRMKKKAKKRKKDLKAVLEDIEGSEEAGAAKLAATQGISVTAPPTPTPLETVATDIGSTPAPVAVSVAMATSTPATTIAPAVTEPERYEAETAIAAVEEPKETEERKKEEAKEEKKEEEAESVKPSVQQDKSRPVSSNPVAGTPWSVVWTGDGRVFFYNPLSRTSVWEKPPELLNKPEADKLVTNVPEAVKFFQELTMW</sequence>
<evidence type="ECO:0000256" key="2">
    <source>
        <dbReference type="SAM" id="Coils"/>
    </source>
</evidence>
<organism evidence="5 6">
    <name type="scientific">Artemia franciscana</name>
    <name type="common">Brine shrimp</name>
    <name type="synonym">Artemia sanfranciscana</name>
    <dbReference type="NCBI Taxonomy" id="6661"/>
    <lineage>
        <taxon>Eukaryota</taxon>
        <taxon>Metazoa</taxon>
        <taxon>Ecdysozoa</taxon>
        <taxon>Arthropoda</taxon>
        <taxon>Crustacea</taxon>
        <taxon>Branchiopoda</taxon>
        <taxon>Anostraca</taxon>
        <taxon>Artemiidae</taxon>
        <taxon>Artemia</taxon>
    </lineage>
</organism>
<feature type="domain" description="WW" evidence="4">
    <location>
        <begin position="755"/>
        <end position="784"/>
    </location>
</feature>
<dbReference type="EMBL" id="JAVRJZ010000009">
    <property type="protein sequence ID" value="KAK2718127.1"/>
    <property type="molecule type" value="Genomic_DNA"/>
</dbReference>
<keyword evidence="2" id="KW-0175">Coiled coil</keyword>
<keyword evidence="6" id="KW-1185">Reference proteome</keyword>
<dbReference type="FunFam" id="2.20.70.10:FF:000049">
    <property type="entry name" value="Transcription elongation regulator 1-like"/>
    <property type="match status" value="1"/>
</dbReference>